<dbReference type="AlphaFoldDB" id="A0A3R9P277"/>
<dbReference type="OrthoDB" id="2361695at2"/>
<reference evidence="2 3" key="1">
    <citation type="submission" date="2018-10" db="EMBL/GenBank/DDBJ databases">
        <title>Draft genome sequence of Bacillus salarius IM0101, isolated from a hypersaline soil in Inner Mongolia, China.</title>
        <authorList>
            <person name="Yamprayoonswat W."/>
            <person name="Boonvisut S."/>
            <person name="Jumpathong W."/>
            <person name="Sittihan S."/>
            <person name="Ruangsuj P."/>
            <person name="Wanthongcharoen S."/>
            <person name="Thongpramul N."/>
            <person name="Pimmason S."/>
            <person name="Yu B."/>
            <person name="Yasawong M."/>
        </authorList>
    </citation>
    <scope>NUCLEOTIDE SEQUENCE [LARGE SCALE GENOMIC DNA]</scope>
    <source>
        <strain evidence="2 3">IM0101</strain>
    </source>
</reference>
<accession>A0A3R9P277</accession>
<evidence type="ECO:0000256" key="1">
    <source>
        <dbReference type="HAMAP-Rule" id="MF_00829"/>
    </source>
</evidence>
<dbReference type="EMBL" id="RBVX01000026">
    <property type="protein sequence ID" value="RSL31261.1"/>
    <property type="molecule type" value="Genomic_DNA"/>
</dbReference>
<gene>
    <name evidence="2" type="ORF">D7Z54_21465</name>
</gene>
<name>A0A3R9P277_9BACI</name>
<dbReference type="Proteomes" id="UP000275076">
    <property type="component" value="Unassembled WGS sequence"/>
</dbReference>
<evidence type="ECO:0000313" key="2">
    <source>
        <dbReference type="EMBL" id="RSL31261.1"/>
    </source>
</evidence>
<keyword evidence="3" id="KW-1185">Reference proteome</keyword>
<evidence type="ECO:0000313" key="3">
    <source>
        <dbReference type="Proteomes" id="UP000275076"/>
    </source>
</evidence>
<dbReference type="RefSeq" id="WP_125558853.1">
    <property type="nucleotide sequence ID" value="NZ_RBVX01000026.1"/>
</dbReference>
<comment type="caution">
    <text evidence="2">The sequence shown here is derived from an EMBL/GenBank/DDBJ whole genome shotgun (WGS) entry which is preliminary data.</text>
</comment>
<protein>
    <recommendedName>
        <fullName evidence="1">UPF0435 protein D7Z54_21465</fullName>
    </recommendedName>
</protein>
<organism evidence="2 3">
    <name type="scientific">Salibacterium salarium</name>
    <dbReference type="NCBI Taxonomy" id="284579"/>
    <lineage>
        <taxon>Bacteria</taxon>
        <taxon>Bacillati</taxon>
        <taxon>Bacillota</taxon>
        <taxon>Bacilli</taxon>
        <taxon>Bacillales</taxon>
        <taxon>Bacillaceae</taxon>
    </lineage>
</organism>
<comment type="similarity">
    <text evidence="1">Belongs to the UPF0435 family.</text>
</comment>
<sequence length="73" mass="8403">MSLEEKNQENLDFMVEEIAKKLQVVNSSAIQPENFDLAQYDDIKELYEMMETKDKVSVSEMDAIISELGSLKK</sequence>
<proteinExistence type="inferred from homology"/>
<dbReference type="InterPro" id="IPR009507">
    <property type="entry name" value="UPF0435"/>
</dbReference>
<dbReference type="Pfam" id="PF06569">
    <property type="entry name" value="DUF1128"/>
    <property type="match status" value="1"/>
</dbReference>
<dbReference type="HAMAP" id="MF_00829">
    <property type="entry name" value="UPF0435"/>
    <property type="match status" value="1"/>
</dbReference>